<sequence length="348" mass="39697">MADQNTTLRHLLSQQKPYIPCTSTTKRNTSYRNWTELGSVTIWREFNLTNLNESYSHVLDSPLPAREDWLWVNSDLEGVVIQQTADIDHMIGWNDRLMVQTVQFAQWQLGLHPGTSIRHQYSAVDKSVLARLPGQTGKKLSVDHVISLDCVPWLNLVVGLGRESSRWSGRSLAGQLDDPNRELLWPLRQLANICEHAQTRYGYIQPDEELVVCCFSKNCQGLKAEIMPIPWTKSGDEDLTTDLGLWWLCMLAMSAQSRSIADEREVLKINAWVRLYLDEERGWVRRHQYSRVEEPTSPPPPPEYMTPSPGNPAAFAAAVGLDTNDWFNIDATEENLMADFVCFNPQLD</sequence>
<dbReference type="Proteomes" id="UP001143910">
    <property type="component" value="Unassembled WGS sequence"/>
</dbReference>
<keyword evidence="2" id="KW-1185">Reference proteome</keyword>
<evidence type="ECO:0000313" key="1">
    <source>
        <dbReference type="EMBL" id="KAJ2977149.1"/>
    </source>
</evidence>
<protein>
    <submittedName>
        <fullName evidence="1">Uncharacterized protein</fullName>
    </submittedName>
</protein>
<name>A0ACC1NE10_9HYPO</name>
<organism evidence="1 2">
    <name type="scientific">Zarea fungicola</name>
    <dbReference type="NCBI Taxonomy" id="93591"/>
    <lineage>
        <taxon>Eukaryota</taxon>
        <taxon>Fungi</taxon>
        <taxon>Dikarya</taxon>
        <taxon>Ascomycota</taxon>
        <taxon>Pezizomycotina</taxon>
        <taxon>Sordariomycetes</taxon>
        <taxon>Hypocreomycetidae</taxon>
        <taxon>Hypocreales</taxon>
        <taxon>Cordycipitaceae</taxon>
        <taxon>Zarea</taxon>
    </lineage>
</organism>
<reference evidence="1" key="1">
    <citation type="submission" date="2022-08" db="EMBL/GenBank/DDBJ databases">
        <title>Genome Sequence of Lecanicillium fungicola.</title>
        <authorList>
            <person name="Buettner E."/>
        </authorList>
    </citation>
    <scope>NUCLEOTIDE SEQUENCE</scope>
    <source>
        <strain evidence="1">Babe33</strain>
    </source>
</reference>
<proteinExistence type="predicted"/>
<dbReference type="EMBL" id="JANJQO010000501">
    <property type="protein sequence ID" value="KAJ2977149.1"/>
    <property type="molecule type" value="Genomic_DNA"/>
</dbReference>
<evidence type="ECO:0000313" key="2">
    <source>
        <dbReference type="Proteomes" id="UP001143910"/>
    </source>
</evidence>
<gene>
    <name evidence="1" type="ORF">NQ176_g4538</name>
</gene>
<accession>A0ACC1NE10</accession>
<comment type="caution">
    <text evidence="1">The sequence shown here is derived from an EMBL/GenBank/DDBJ whole genome shotgun (WGS) entry which is preliminary data.</text>
</comment>